<evidence type="ECO:0000313" key="1">
    <source>
        <dbReference type="EMBL" id="KAK8993781.1"/>
    </source>
</evidence>
<sequence length="66" mass="7269">MALRTLKQLKTRASWGRDSSSSSIAWLPDLYRLDGGCGSTLVELMDDDGFGLLRNGVTWRVHGVTT</sequence>
<name>A0ABR2PZU3_9ROSI</name>
<keyword evidence="2" id="KW-1185">Reference proteome</keyword>
<protein>
    <submittedName>
        <fullName evidence="1">Uncharacterized protein</fullName>
    </submittedName>
</protein>
<dbReference type="EMBL" id="JBBPBN010000048">
    <property type="protein sequence ID" value="KAK8993781.1"/>
    <property type="molecule type" value="Genomic_DNA"/>
</dbReference>
<evidence type="ECO:0000313" key="2">
    <source>
        <dbReference type="Proteomes" id="UP001396334"/>
    </source>
</evidence>
<accession>A0ABR2PZU3</accession>
<organism evidence="1 2">
    <name type="scientific">Hibiscus sabdariffa</name>
    <name type="common">roselle</name>
    <dbReference type="NCBI Taxonomy" id="183260"/>
    <lineage>
        <taxon>Eukaryota</taxon>
        <taxon>Viridiplantae</taxon>
        <taxon>Streptophyta</taxon>
        <taxon>Embryophyta</taxon>
        <taxon>Tracheophyta</taxon>
        <taxon>Spermatophyta</taxon>
        <taxon>Magnoliopsida</taxon>
        <taxon>eudicotyledons</taxon>
        <taxon>Gunneridae</taxon>
        <taxon>Pentapetalae</taxon>
        <taxon>rosids</taxon>
        <taxon>malvids</taxon>
        <taxon>Malvales</taxon>
        <taxon>Malvaceae</taxon>
        <taxon>Malvoideae</taxon>
        <taxon>Hibiscus</taxon>
    </lineage>
</organism>
<comment type="caution">
    <text evidence="1">The sequence shown here is derived from an EMBL/GenBank/DDBJ whole genome shotgun (WGS) entry which is preliminary data.</text>
</comment>
<dbReference type="Proteomes" id="UP001396334">
    <property type="component" value="Unassembled WGS sequence"/>
</dbReference>
<reference evidence="1 2" key="1">
    <citation type="journal article" date="2024" name="G3 (Bethesda)">
        <title>Genome assembly of Hibiscus sabdariffa L. provides insights into metabolisms of medicinal natural products.</title>
        <authorList>
            <person name="Kim T."/>
        </authorList>
    </citation>
    <scope>NUCLEOTIDE SEQUENCE [LARGE SCALE GENOMIC DNA]</scope>
    <source>
        <strain evidence="1">TK-2024</strain>
        <tissue evidence="1">Old leaves</tissue>
    </source>
</reference>
<proteinExistence type="predicted"/>
<gene>
    <name evidence="1" type="ORF">V6N11_007999</name>
</gene>